<dbReference type="STRING" id="1461322.OJ16_05500"/>
<evidence type="ECO:0000313" key="1">
    <source>
        <dbReference type="EMBL" id="KII80748.1"/>
    </source>
</evidence>
<name>A0A0C2KEY7_9VIBR</name>
<gene>
    <name evidence="1" type="ORF">OJ16_05500</name>
</gene>
<dbReference type="EMBL" id="JTKH01000006">
    <property type="protein sequence ID" value="KII80748.1"/>
    <property type="molecule type" value="Genomic_DNA"/>
</dbReference>
<dbReference type="OrthoDB" id="5818611at2"/>
<protein>
    <recommendedName>
        <fullName evidence="3">DUF3081 domain-containing protein</fullName>
    </recommendedName>
</protein>
<dbReference type="InterPro" id="IPR021432">
    <property type="entry name" value="DUF3081"/>
</dbReference>
<proteinExistence type="predicted"/>
<evidence type="ECO:0000313" key="2">
    <source>
        <dbReference type="Proteomes" id="UP000031672"/>
    </source>
</evidence>
<accession>A0A0C2KEY7</accession>
<dbReference type="Proteomes" id="UP000031672">
    <property type="component" value="Unassembled WGS sequence"/>
</dbReference>
<accession>A0A0C2JNK1</accession>
<dbReference type="AlphaFoldDB" id="A0A0C2KEY7"/>
<keyword evidence="2" id="KW-1185">Reference proteome</keyword>
<dbReference type="RefSeq" id="WP_040988193.1">
    <property type="nucleotide sequence ID" value="NZ_JTKH01000006.1"/>
</dbReference>
<comment type="caution">
    <text evidence="1">The sequence shown here is derived from an EMBL/GenBank/DDBJ whole genome shotgun (WGS) entry which is preliminary data.</text>
</comment>
<evidence type="ECO:0008006" key="3">
    <source>
        <dbReference type="Google" id="ProtNLM"/>
    </source>
</evidence>
<organism evidence="1 2">
    <name type="scientific">Vibrio renipiscarius</name>
    <dbReference type="NCBI Taxonomy" id="1461322"/>
    <lineage>
        <taxon>Bacteria</taxon>
        <taxon>Pseudomonadati</taxon>
        <taxon>Pseudomonadota</taxon>
        <taxon>Gammaproteobacteria</taxon>
        <taxon>Vibrionales</taxon>
        <taxon>Vibrionaceae</taxon>
        <taxon>Vibrio</taxon>
    </lineage>
</organism>
<sequence length="83" mass="9562">MKNDLEPSLILRAYESIIRHGTQTERGKIYQGVEAYSDYDGYNVYLKSNGVELSVGFHNTYHFNYEQSHNKDSFIAKIALLAK</sequence>
<dbReference type="Pfam" id="PF11280">
    <property type="entry name" value="DUF3081"/>
    <property type="match status" value="1"/>
</dbReference>
<reference evidence="1 2" key="1">
    <citation type="submission" date="2014-11" db="EMBL/GenBank/DDBJ databases">
        <title>Draft Genome Sequence of Vibrio piscirenalis strains CECT 8603T and CECT 8604, two marine Gammaproteobacterium isolated from cultured gilthead sea bream (Sparus aurata).</title>
        <authorList>
            <person name="Arahal D.R."/>
            <person name="Rodrigo-Torres L."/>
            <person name="Lucena T."/>
            <person name="Pujalte M.J."/>
        </authorList>
    </citation>
    <scope>NUCLEOTIDE SEQUENCE [LARGE SCALE GENOMIC DNA]</scope>
    <source>
        <strain evidence="1 2">DCR 1-4-2</strain>
    </source>
</reference>